<organism evidence="9 10">
    <name type="scientific">Nothobranchius furzeri</name>
    <name type="common">Turquoise killifish</name>
    <dbReference type="NCBI Taxonomy" id="105023"/>
    <lineage>
        <taxon>Eukaryota</taxon>
        <taxon>Metazoa</taxon>
        <taxon>Chordata</taxon>
        <taxon>Craniata</taxon>
        <taxon>Vertebrata</taxon>
        <taxon>Euteleostomi</taxon>
        <taxon>Actinopterygii</taxon>
        <taxon>Neopterygii</taxon>
        <taxon>Teleostei</taxon>
        <taxon>Neoteleostei</taxon>
        <taxon>Acanthomorphata</taxon>
        <taxon>Ovalentaria</taxon>
        <taxon>Atherinomorphae</taxon>
        <taxon>Cyprinodontiformes</taxon>
        <taxon>Nothobranchiidae</taxon>
        <taxon>Nothobranchius</taxon>
    </lineage>
</organism>
<evidence type="ECO:0000259" key="8">
    <source>
        <dbReference type="PROSITE" id="PS50188"/>
    </source>
</evidence>
<dbReference type="PROSITE" id="PS50119">
    <property type="entry name" value="ZF_BBOX"/>
    <property type="match status" value="1"/>
</dbReference>
<keyword evidence="5" id="KW-0175">Coiled coil</keyword>
<proteinExistence type="predicted"/>
<protein>
    <submittedName>
        <fullName evidence="9">Zinc-binding protein A33-like</fullName>
    </submittedName>
</protein>
<dbReference type="InterPro" id="IPR000315">
    <property type="entry name" value="Znf_B-box"/>
</dbReference>
<keyword evidence="2 4" id="KW-0863">Zinc-finger</keyword>
<dbReference type="Pfam" id="PF00622">
    <property type="entry name" value="SPRY"/>
    <property type="match status" value="1"/>
</dbReference>
<dbReference type="Gene3D" id="3.30.40.10">
    <property type="entry name" value="Zinc/RING finger domain, C3HC4 (zinc finger)"/>
    <property type="match status" value="1"/>
</dbReference>
<keyword evidence="1" id="KW-0479">Metal-binding</keyword>
<dbReference type="InterPro" id="IPR006574">
    <property type="entry name" value="PRY"/>
</dbReference>
<dbReference type="InterPro" id="IPR017907">
    <property type="entry name" value="Znf_RING_CS"/>
</dbReference>
<dbReference type="PROSITE" id="PS50089">
    <property type="entry name" value="ZF_RING_2"/>
    <property type="match status" value="1"/>
</dbReference>
<dbReference type="FunFam" id="2.60.120.920:FF:000004">
    <property type="entry name" value="Butyrophilin subfamily 1 member A1"/>
    <property type="match status" value="1"/>
</dbReference>
<dbReference type="SMART" id="SM00336">
    <property type="entry name" value="BBOX"/>
    <property type="match status" value="1"/>
</dbReference>
<name>A0A9D2YPD8_NOTFU</name>
<feature type="domain" description="B box-type" evidence="7">
    <location>
        <begin position="97"/>
        <end position="138"/>
    </location>
</feature>
<accession>A0A9D2YPD8</accession>
<feature type="domain" description="RING-type" evidence="6">
    <location>
        <begin position="29"/>
        <end position="68"/>
    </location>
</feature>
<dbReference type="SMART" id="SM00449">
    <property type="entry name" value="SPRY"/>
    <property type="match status" value="1"/>
</dbReference>
<dbReference type="InterPro" id="IPR050143">
    <property type="entry name" value="TRIM/RBCC"/>
</dbReference>
<dbReference type="KEGG" id="nfu:107388697"/>
<comment type="caution">
    <text evidence="9">The sequence shown here is derived from an EMBL/GenBank/DDBJ whole genome shotgun (WGS) entry which is preliminary data.</text>
</comment>
<dbReference type="PROSITE" id="PS00518">
    <property type="entry name" value="ZF_RING_1"/>
    <property type="match status" value="1"/>
</dbReference>
<dbReference type="OrthoDB" id="654191at2759"/>
<evidence type="ECO:0000259" key="7">
    <source>
        <dbReference type="PROSITE" id="PS50119"/>
    </source>
</evidence>
<evidence type="ECO:0000256" key="1">
    <source>
        <dbReference type="ARBA" id="ARBA00022723"/>
    </source>
</evidence>
<evidence type="ECO:0000313" key="9">
    <source>
        <dbReference type="EMBL" id="KAF7224330.1"/>
    </source>
</evidence>
<dbReference type="SUPFAM" id="SSF57850">
    <property type="entry name" value="RING/U-box"/>
    <property type="match status" value="1"/>
</dbReference>
<keyword evidence="3" id="KW-0862">Zinc</keyword>
<evidence type="ECO:0000256" key="3">
    <source>
        <dbReference type="ARBA" id="ARBA00022833"/>
    </source>
</evidence>
<dbReference type="AlphaFoldDB" id="A0A9D2YPD8"/>
<feature type="coiled-coil region" evidence="5">
    <location>
        <begin position="146"/>
        <end position="180"/>
    </location>
</feature>
<dbReference type="InterPro" id="IPR013083">
    <property type="entry name" value="Znf_RING/FYVE/PHD"/>
</dbReference>
<dbReference type="SUPFAM" id="SSF57845">
    <property type="entry name" value="B-box zinc-binding domain"/>
    <property type="match status" value="1"/>
</dbReference>
<evidence type="ECO:0000256" key="4">
    <source>
        <dbReference type="PROSITE-ProRule" id="PRU00024"/>
    </source>
</evidence>
<dbReference type="PANTHER" id="PTHR24103">
    <property type="entry name" value="E3 UBIQUITIN-PROTEIN LIGASE TRIM"/>
    <property type="match status" value="1"/>
</dbReference>
<gene>
    <name evidence="9" type="ORF">G4P62_012679</name>
</gene>
<dbReference type="InterPro" id="IPR001870">
    <property type="entry name" value="B30.2/SPRY"/>
</dbReference>
<dbReference type="CDD" id="cd12893">
    <property type="entry name" value="SPRY_PRY_TRIM35"/>
    <property type="match status" value="1"/>
</dbReference>
<evidence type="ECO:0000256" key="5">
    <source>
        <dbReference type="SAM" id="Coils"/>
    </source>
</evidence>
<dbReference type="PROSITE" id="PS50188">
    <property type="entry name" value="B302_SPRY"/>
    <property type="match status" value="1"/>
</dbReference>
<dbReference type="PRINTS" id="PR01407">
    <property type="entry name" value="BUTYPHLNCDUF"/>
</dbReference>
<sequence>MSDCSWLSLYGDSSNMLTRKPISDDDLLCPQCSGIYCLPVVLICGHNICKVCLYRFWEVRRCRNCPVCGIESSTGVPPLNLALQKRIDVFKVHAPIEESDECLLHNEKLKVFCNDDEVPICLVCQISKQHSVHQCCTVEEAVLTKKAEISDILDSLRKKVKNMNRTKQQWEETKNYLKTQSSQVETQIKQEFQKLQKFLQDEENMRLRALKQEEETKAKVISKKIENLEEQIRLLSFTITDVDKALTLNDLPFLKKCKQIKSRVKCNIPEPETIRDILINSAKHLGLLPYEVWKKMLNTINYTSVILDPNTAHSNLKLSQGLTSVQYSSKKPLPDNPERCTSRMWVLGANGFISGKHSWTVDVGQGKDWYIGVARESIKRKSAVFLSPTEGFWVIGQCSIDSLWAQTSPRTRIHVKQKPEKITIELDFIKGKVVFINSEDSSMIYTFKEKFSERIFPFFALGLEDRQNASPLTICPKFLRVEIE</sequence>
<reference evidence="9" key="1">
    <citation type="submission" date="2020-03" db="EMBL/GenBank/DDBJ databases">
        <title>Intra-Species Differences in Population Size shape Life History and Genome Evolution.</title>
        <authorList>
            <person name="Willemsen D."/>
            <person name="Cui R."/>
            <person name="Valenzano D.R."/>
        </authorList>
    </citation>
    <scope>NUCLEOTIDE SEQUENCE</scope>
    <source>
        <strain evidence="9">GRZ</strain>
        <tissue evidence="9">Whole</tissue>
    </source>
</reference>
<evidence type="ECO:0000259" key="6">
    <source>
        <dbReference type="PROSITE" id="PS50089"/>
    </source>
</evidence>
<dbReference type="GO" id="GO:0008270">
    <property type="term" value="F:zinc ion binding"/>
    <property type="evidence" value="ECO:0007669"/>
    <property type="project" value="UniProtKB-KW"/>
</dbReference>
<evidence type="ECO:0000313" key="10">
    <source>
        <dbReference type="Proteomes" id="UP000822369"/>
    </source>
</evidence>
<dbReference type="InterPro" id="IPR001841">
    <property type="entry name" value="Znf_RING"/>
</dbReference>
<dbReference type="InterPro" id="IPR043136">
    <property type="entry name" value="B30.2/SPRY_sf"/>
</dbReference>
<dbReference type="EMBL" id="JAAVVJ010000004">
    <property type="protein sequence ID" value="KAF7224330.1"/>
    <property type="molecule type" value="Genomic_DNA"/>
</dbReference>
<dbReference type="Pfam" id="PF00643">
    <property type="entry name" value="zf-B_box"/>
    <property type="match status" value="1"/>
</dbReference>
<dbReference type="Gene3D" id="2.60.120.920">
    <property type="match status" value="1"/>
</dbReference>
<evidence type="ECO:0000256" key="2">
    <source>
        <dbReference type="ARBA" id="ARBA00022771"/>
    </source>
</evidence>
<dbReference type="OMA" id="NICKVCL"/>
<dbReference type="SMART" id="SM00589">
    <property type="entry name" value="PRY"/>
    <property type="match status" value="1"/>
</dbReference>
<dbReference type="InterPro" id="IPR003877">
    <property type="entry name" value="SPRY_dom"/>
</dbReference>
<dbReference type="Gene3D" id="3.30.160.60">
    <property type="entry name" value="Classic Zinc Finger"/>
    <property type="match status" value="1"/>
</dbReference>
<dbReference type="SUPFAM" id="SSF49899">
    <property type="entry name" value="Concanavalin A-like lectins/glucanases"/>
    <property type="match status" value="1"/>
</dbReference>
<dbReference type="InterPro" id="IPR003879">
    <property type="entry name" value="Butyrophylin_SPRY"/>
</dbReference>
<dbReference type="Pfam" id="PF13765">
    <property type="entry name" value="PRY"/>
    <property type="match status" value="1"/>
</dbReference>
<dbReference type="InterPro" id="IPR013320">
    <property type="entry name" value="ConA-like_dom_sf"/>
</dbReference>
<feature type="domain" description="B30.2/SPRY" evidence="8">
    <location>
        <begin position="285"/>
        <end position="477"/>
    </location>
</feature>
<dbReference type="Proteomes" id="UP000822369">
    <property type="component" value="Chromosome 4"/>
</dbReference>